<sequence length="407" mass="44005">MKTLLYLLLSVWLCLSACRTEPNPIAEPDPTGEVTDMGEPDGVALTQTISTQGGTLTTPDGRVRLSIPAGALDKPTAISIQPITNNTPNGVGQAYRFLPDGLQFKKPATLTLAYTESDVADSDPEALGIAYQRANRVWYAVPGKQMNPQKREISVPMPHFSDWSLFESFHLVSVSGGEGMFLDFGESMTLEVVEIAPLTGHTEEPLAIKTGGSGPKWSLIGEGTLRPGGYTATYTAPRTEPKQNPVTLSVELTFGNSPAKVILLRQVHIGRGYVKVKFLGKERVYNLGVYLNDDEPEYAAIVGGNATEMLSINFANGTEGNVLPFNNVSEAGKCRVVFAFNDGAQYDSGHHNCNGQDVYAVGQVVFETYKPGQYVKGKLSGNLIEYLPNCSVSGRPISAEFFVRAMK</sequence>
<name>A0A7J5U4S8_9BACT</name>
<keyword evidence="4" id="KW-1185">Reference proteome</keyword>
<dbReference type="AlphaFoldDB" id="A0A7J5U4S8"/>
<dbReference type="Gene3D" id="2.60.220.30">
    <property type="match status" value="1"/>
</dbReference>
<dbReference type="InterPro" id="IPR000906">
    <property type="entry name" value="ZU5_dom"/>
</dbReference>
<evidence type="ECO:0000256" key="1">
    <source>
        <dbReference type="SAM" id="SignalP"/>
    </source>
</evidence>
<keyword evidence="1" id="KW-0732">Signal</keyword>
<dbReference type="RefSeq" id="WP_152122494.1">
    <property type="nucleotide sequence ID" value="NZ_WELI01000001.1"/>
</dbReference>
<protein>
    <recommendedName>
        <fullName evidence="2">ZU5 domain-containing protein</fullName>
    </recommendedName>
</protein>
<feature type="chain" id="PRO_5029666064" description="ZU5 domain-containing protein" evidence="1">
    <location>
        <begin position="20"/>
        <end position="407"/>
    </location>
</feature>
<feature type="signal peptide" evidence="1">
    <location>
        <begin position="1"/>
        <end position="19"/>
    </location>
</feature>
<dbReference type="Proteomes" id="UP000488299">
    <property type="component" value="Unassembled WGS sequence"/>
</dbReference>
<reference evidence="3 4" key="1">
    <citation type="submission" date="2019-10" db="EMBL/GenBank/DDBJ databases">
        <title>Rudanella paleaurantiibacter sp. nov., isolated from sludge.</title>
        <authorList>
            <person name="Xu S.Q."/>
        </authorList>
    </citation>
    <scope>NUCLEOTIDE SEQUENCE [LARGE SCALE GENOMIC DNA]</scope>
    <source>
        <strain evidence="3 4">HX-22-17</strain>
    </source>
</reference>
<dbReference type="PROSITE" id="PS51145">
    <property type="entry name" value="ZU5"/>
    <property type="match status" value="1"/>
</dbReference>
<comment type="caution">
    <text evidence="3">The sequence shown here is derived from an EMBL/GenBank/DDBJ whole genome shotgun (WGS) entry which is preliminary data.</text>
</comment>
<feature type="domain" description="ZU5" evidence="2">
    <location>
        <begin position="43"/>
        <end position="169"/>
    </location>
</feature>
<evidence type="ECO:0000313" key="4">
    <source>
        <dbReference type="Proteomes" id="UP000488299"/>
    </source>
</evidence>
<proteinExistence type="predicted"/>
<accession>A0A7J5U4S8</accession>
<organism evidence="3 4">
    <name type="scientific">Rudanella paleaurantiibacter</name>
    <dbReference type="NCBI Taxonomy" id="2614655"/>
    <lineage>
        <taxon>Bacteria</taxon>
        <taxon>Pseudomonadati</taxon>
        <taxon>Bacteroidota</taxon>
        <taxon>Cytophagia</taxon>
        <taxon>Cytophagales</taxon>
        <taxon>Cytophagaceae</taxon>
        <taxon>Rudanella</taxon>
    </lineage>
</organism>
<dbReference type="EMBL" id="WELI01000001">
    <property type="protein sequence ID" value="KAB7732839.1"/>
    <property type="molecule type" value="Genomic_DNA"/>
</dbReference>
<evidence type="ECO:0000259" key="2">
    <source>
        <dbReference type="PROSITE" id="PS51145"/>
    </source>
</evidence>
<evidence type="ECO:0000313" key="3">
    <source>
        <dbReference type="EMBL" id="KAB7732839.1"/>
    </source>
</evidence>
<gene>
    <name evidence="3" type="ORF">F5984_02500</name>
</gene>